<keyword evidence="3" id="KW-1185">Reference proteome</keyword>
<dbReference type="PIRSF" id="PIRSF038984">
    <property type="entry name" value="FAD_binding_protein"/>
    <property type="match status" value="1"/>
</dbReference>
<reference evidence="2" key="1">
    <citation type="journal article" date="2024" name="Int. J. Syst. Evol. Microbiol.">
        <title>Turicibacter faecis sp. nov., isolated from faeces of heart failure mouse model.</title>
        <authorList>
            <person name="Imamura Y."/>
            <person name="Motooka D."/>
            <person name="Nakajima Y."/>
            <person name="Ito S."/>
            <person name="Kitakaze M."/>
            <person name="Iida T."/>
            <person name="Nakamura S."/>
        </authorList>
    </citation>
    <scope>NUCLEOTIDE SEQUENCE</scope>
    <source>
        <strain evidence="2">TC023</strain>
    </source>
</reference>
<proteinExistence type="predicted"/>
<dbReference type="InterPro" id="IPR049516">
    <property type="entry name" value="FAD-depend_C"/>
</dbReference>
<dbReference type="InterPro" id="IPR036188">
    <property type="entry name" value="FAD/NAD-bd_sf"/>
</dbReference>
<dbReference type="PANTHER" id="PTHR42842:SF3">
    <property type="entry name" value="FAD_NAD(P)-BINDING OXIDOREDUCTASE FAMILY PROTEIN"/>
    <property type="match status" value="1"/>
</dbReference>
<name>A0ABM8II59_9FIRM</name>
<evidence type="ECO:0000313" key="2">
    <source>
        <dbReference type="EMBL" id="BEH90682.1"/>
    </source>
</evidence>
<evidence type="ECO:0000313" key="3">
    <source>
        <dbReference type="Proteomes" id="UP001432099"/>
    </source>
</evidence>
<dbReference type="SUPFAM" id="SSF51905">
    <property type="entry name" value="FAD/NAD(P)-binding domain"/>
    <property type="match status" value="1"/>
</dbReference>
<feature type="domain" description="FAD-dependent protein C-terminal" evidence="1">
    <location>
        <begin position="284"/>
        <end position="480"/>
    </location>
</feature>
<dbReference type="PANTHER" id="PTHR42842">
    <property type="entry name" value="FAD/NAD(P)-BINDING OXIDOREDUCTASE"/>
    <property type="match status" value="1"/>
</dbReference>
<evidence type="ECO:0000259" key="1">
    <source>
        <dbReference type="Pfam" id="PF21688"/>
    </source>
</evidence>
<accession>A0ABM8II59</accession>
<sequence>MSDVMIRVAQIKISIDDSIDKVKELVLKQLRLKEHELLDYRIYKQSIDARRRGKLDFVYTVDVAVKDEEKILAKKLPNVSKTPDIEYKYPVKGQEAMNHRPVVVGFGPAGMFAALILAEMGYRPIVLERGEAVDERVRSIEKFWKEGILNPNSNVQFGEGGAGTFSDGKLTTRVKDLRGRKVLEALVEAGAPEDILYMAHPHVGTDLLRGIVKNIRQKIISLGGEVRFNQQVTGFLMEDGHICGVKVKGGDTLLTENVIVAIGHSARDTFYELYESGVSFTAKPFAVGVRIEHPQTLIDVAQYKEFAGHEKLGAAEYRLTHKAENGRGVYTFCMCPGGLVVPSSSEKGRLVTNGMSEHARNQENANSALLVQVFPEDFGSDHPLAGIEFQRRLEEKAFGMGGSDYKAPAQLVGDFLKGQASKRLGTVTPSYALGVKLTNLHKLFPSYMTDAMKDGLKAFDRKLHGFGMDDAVMTGVESRSSSPVRMDRDSETLQSLTVKGVYPSGEGAGFAGGIVSAGIDGIKCAEAMIQAFAPSLKK</sequence>
<organism evidence="2 3">
    <name type="scientific">Turicibacter faecis</name>
    <dbReference type="NCBI Taxonomy" id="2963365"/>
    <lineage>
        <taxon>Bacteria</taxon>
        <taxon>Bacillati</taxon>
        <taxon>Bacillota</taxon>
        <taxon>Erysipelotrichia</taxon>
        <taxon>Erysipelotrichales</taxon>
        <taxon>Turicibacteraceae</taxon>
        <taxon>Turicibacter</taxon>
    </lineage>
</organism>
<dbReference type="Proteomes" id="UP001432099">
    <property type="component" value="Chromosome"/>
</dbReference>
<dbReference type="Pfam" id="PF21688">
    <property type="entry name" value="FAD-depend_C"/>
    <property type="match status" value="1"/>
</dbReference>
<gene>
    <name evidence="2" type="primary">yljF</name>
    <name evidence="2" type="ORF">T23_07840</name>
</gene>
<dbReference type="Gene3D" id="3.30.70.2700">
    <property type="match status" value="1"/>
</dbReference>
<dbReference type="EMBL" id="AP028127">
    <property type="protein sequence ID" value="BEH90682.1"/>
    <property type="molecule type" value="Genomic_DNA"/>
</dbReference>
<dbReference type="Gene3D" id="3.50.50.60">
    <property type="entry name" value="FAD/NAD(P)-binding domain"/>
    <property type="match status" value="2"/>
</dbReference>
<protein>
    <recommendedName>
        <fullName evidence="1">FAD-dependent protein C-terminal domain-containing protein</fullName>
    </recommendedName>
</protein>
<dbReference type="InterPro" id="IPR028348">
    <property type="entry name" value="FAD-binding_protein"/>
</dbReference>